<accession>A0A8S5US09</accession>
<evidence type="ECO:0000256" key="1">
    <source>
        <dbReference type="SAM" id="MobiDB-lite"/>
    </source>
</evidence>
<protein>
    <submittedName>
        <fullName evidence="2">Uncharacterized protein</fullName>
    </submittedName>
</protein>
<feature type="region of interest" description="Disordered" evidence="1">
    <location>
        <begin position="71"/>
        <end position="93"/>
    </location>
</feature>
<proteinExistence type="predicted"/>
<name>A0A8S5US09_9CAUD</name>
<sequence>MLKPLGGGEYSFRWQMLSAVPVIHQKCEAVADLMNLLRTLGMVLTSEPRTTVKHGVMPVLSLKFRARYATDHEARQLQQPPHPHHNDQEEAAA</sequence>
<feature type="compositionally biased region" description="Basic and acidic residues" evidence="1">
    <location>
        <begin position="84"/>
        <end position="93"/>
    </location>
</feature>
<organism evidence="2">
    <name type="scientific">Siphoviridae sp. ctksc2</name>
    <dbReference type="NCBI Taxonomy" id="2825645"/>
    <lineage>
        <taxon>Viruses</taxon>
        <taxon>Duplodnaviria</taxon>
        <taxon>Heunggongvirae</taxon>
        <taxon>Uroviricota</taxon>
        <taxon>Caudoviricetes</taxon>
    </lineage>
</organism>
<evidence type="ECO:0000313" key="2">
    <source>
        <dbReference type="EMBL" id="DAF97188.1"/>
    </source>
</evidence>
<reference evidence="2" key="1">
    <citation type="journal article" date="2021" name="Proc. Natl. Acad. Sci. U.S.A.">
        <title>A Catalog of Tens of Thousands of Viruses from Human Metagenomes Reveals Hidden Associations with Chronic Diseases.</title>
        <authorList>
            <person name="Tisza M.J."/>
            <person name="Buck C.B."/>
        </authorList>
    </citation>
    <scope>NUCLEOTIDE SEQUENCE</scope>
    <source>
        <strain evidence="2">Ctksc2</strain>
    </source>
</reference>
<dbReference type="EMBL" id="BK016127">
    <property type="protein sequence ID" value="DAF97188.1"/>
    <property type="molecule type" value="Genomic_DNA"/>
</dbReference>